<dbReference type="SUPFAM" id="SSF51735">
    <property type="entry name" value="NAD(P)-binding Rossmann-fold domains"/>
    <property type="match status" value="1"/>
</dbReference>
<protein>
    <submittedName>
        <fullName evidence="1">Short-chain dehydrogenase/reductase SDR</fullName>
    </submittedName>
</protein>
<dbReference type="Proteomes" id="UP000195913">
    <property type="component" value="Unassembled WGS sequence"/>
</dbReference>
<proteinExistence type="predicted"/>
<dbReference type="InterPro" id="IPR002347">
    <property type="entry name" value="SDR_fam"/>
</dbReference>
<dbReference type="AlphaFoldDB" id="A0A1R4FFF1"/>
<dbReference type="InterPro" id="IPR036291">
    <property type="entry name" value="NAD(P)-bd_dom_sf"/>
</dbReference>
<dbReference type="EMBL" id="FUHW01000016">
    <property type="protein sequence ID" value="SJM54551.1"/>
    <property type="molecule type" value="Genomic_DNA"/>
</dbReference>
<name>A0A1R4FFF1_9MICC</name>
<dbReference type="Gene3D" id="3.40.50.720">
    <property type="entry name" value="NAD(P)-binding Rossmann-like Domain"/>
    <property type="match status" value="1"/>
</dbReference>
<keyword evidence="2" id="KW-1185">Reference proteome</keyword>
<gene>
    <name evidence="1" type="ORF">FM101_03675</name>
</gene>
<dbReference type="PANTHER" id="PTHR43431:SF1">
    <property type="entry name" value="OS08G0476300 PROTEIN"/>
    <property type="match status" value="1"/>
</dbReference>
<sequence>MQKQLIAIVGAGSGVSAGVARKFGAEGFTVVLMARRAEALDERVAELKASGIQAHPLVADVTDPVSLAAAFATVEAEFGTPDVLHYNAGAITIGTPLEVSAAEVAGDFAVNVLGALECAHLVAPAMRERGAGTLLFTGGMLGVNPVASRVSAAIGKAGLRNLVFTLADELAADGITVGTVTIGGVVQAGTFFDPDAIAGSFWDLHTGAETGEIQFVES</sequence>
<dbReference type="PANTHER" id="PTHR43431">
    <property type="entry name" value="OXIDOREDUCTASE, SHORT CHAIN DEHYDROGENASE/REDUCTASE FAMILY (AFU_ORTHOLOGUE AFUA_5G14000)"/>
    <property type="match status" value="1"/>
</dbReference>
<dbReference type="RefSeq" id="WP_086995598.1">
    <property type="nucleotide sequence ID" value="NZ_FUHW01000016.1"/>
</dbReference>
<evidence type="ECO:0000313" key="2">
    <source>
        <dbReference type="Proteomes" id="UP000195913"/>
    </source>
</evidence>
<dbReference type="PRINTS" id="PR00081">
    <property type="entry name" value="GDHRDH"/>
</dbReference>
<dbReference type="Pfam" id="PF00106">
    <property type="entry name" value="adh_short"/>
    <property type="match status" value="1"/>
</dbReference>
<accession>A0A1R4FFF1</accession>
<organism evidence="1 2">
    <name type="scientific">Arthrobacter rhombi</name>
    <dbReference type="NCBI Taxonomy" id="71253"/>
    <lineage>
        <taxon>Bacteria</taxon>
        <taxon>Bacillati</taxon>
        <taxon>Actinomycetota</taxon>
        <taxon>Actinomycetes</taxon>
        <taxon>Micrococcales</taxon>
        <taxon>Micrococcaceae</taxon>
        <taxon>Arthrobacter</taxon>
    </lineage>
</organism>
<reference evidence="1 2" key="1">
    <citation type="submission" date="2017-02" db="EMBL/GenBank/DDBJ databases">
        <authorList>
            <person name="Peterson S.W."/>
        </authorList>
    </citation>
    <scope>NUCLEOTIDE SEQUENCE [LARGE SCALE GENOMIC DNA]</scope>
    <source>
        <strain evidence="1 2">B Ar 00.02</strain>
    </source>
</reference>
<evidence type="ECO:0000313" key="1">
    <source>
        <dbReference type="EMBL" id="SJM54551.1"/>
    </source>
</evidence>